<accession>A0AAD8BPF0</accession>
<keyword evidence="2" id="KW-1185">Reference proteome</keyword>
<sequence length="87" mass="10521">MWGRACEGRQLASRVKKRGNGRPLSWNMKRPFRCCLRPKTAELKRVFHYFNQVWQEATKREEEMKEKHEGVPSMTWDSWKMCALYLD</sequence>
<name>A0AAD8BPF0_BIOPF</name>
<organism evidence="1 2">
    <name type="scientific">Biomphalaria pfeifferi</name>
    <name type="common">Bloodfluke planorb</name>
    <name type="synonym">Freshwater snail</name>
    <dbReference type="NCBI Taxonomy" id="112525"/>
    <lineage>
        <taxon>Eukaryota</taxon>
        <taxon>Metazoa</taxon>
        <taxon>Spiralia</taxon>
        <taxon>Lophotrochozoa</taxon>
        <taxon>Mollusca</taxon>
        <taxon>Gastropoda</taxon>
        <taxon>Heterobranchia</taxon>
        <taxon>Euthyneura</taxon>
        <taxon>Panpulmonata</taxon>
        <taxon>Hygrophila</taxon>
        <taxon>Lymnaeoidea</taxon>
        <taxon>Planorbidae</taxon>
        <taxon>Biomphalaria</taxon>
    </lineage>
</organism>
<evidence type="ECO:0000313" key="2">
    <source>
        <dbReference type="Proteomes" id="UP001233172"/>
    </source>
</evidence>
<evidence type="ECO:0000313" key="1">
    <source>
        <dbReference type="EMBL" id="KAK0058394.1"/>
    </source>
</evidence>
<dbReference type="AlphaFoldDB" id="A0AAD8BPF0"/>
<proteinExistence type="predicted"/>
<dbReference type="Proteomes" id="UP001233172">
    <property type="component" value="Unassembled WGS sequence"/>
</dbReference>
<reference evidence="1" key="2">
    <citation type="submission" date="2023-04" db="EMBL/GenBank/DDBJ databases">
        <authorList>
            <person name="Bu L."/>
            <person name="Lu L."/>
            <person name="Laidemitt M.R."/>
            <person name="Zhang S.M."/>
            <person name="Mutuku M."/>
            <person name="Mkoji G."/>
            <person name="Steinauer M."/>
            <person name="Loker E.S."/>
        </authorList>
    </citation>
    <scope>NUCLEOTIDE SEQUENCE</scope>
    <source>
        <strain evidence="1">KasaAsao</strain>
        <tissue evidence="1">Whole Snail</tissue>
    </source>
</reference>
<comment type="caution">
    <text evidence="1">The sequence shown here is derived from an EMBL/GenBank/DDBJ whole genome shotgun (WGS) entry which is preliminary data.</text>
</comment>
<gene>
    <name evidence="1" type="ORF">Bpfe_012036</name>
</gene>
<dbReference type="EMBL" id="JASAOG010000048">
    <property type="protein sequence ID" value="KAK0058394.1"/>
    <property type="molecule type" value="Genomic_DNA"/>
</dbReference>
<protein>
    <submittedName>
        <fullName evidence="1">Uncharacterized protein</fullName>
    </submittedName>
</protein>
<reference evidence="1" key="1">
    <citation type="journal article" date="2023" name="PLoS Negl. Trop. Dis.">
        <title>A genome sequence for Biomphalaria pfeifferi, the major vector snail for the human-infecting parasite Schistosoma mansoni.</title>
        <authorList>
            <person name="Bu L."/>
            <person name="Lu L."/>
            <person name="Laidemitt M.R."/>
            <person name="Zhang S.M."/>
            <person name="Mutuku M."/>
            <person name="Mkoji G."/>
            <person name="Steinauer M."/>
            <person name="Loker E.S."/>
        </authorList>
    </citation>
    <scope>NUCLEOTIDE SEQUENCE</scope>
    <source>
        <strain evidence="1">KasaAsao</strain>
    </source>
</reference>